<keyword evidence="9" id="KW-1185">Reference proteome</keyword>
<dbReference type="InterPro" id="IPR020422">
    <property type="entry name" value="TYR_PHOSPHATASE_DUAL_dom"/>
</dbReference>
<dbReference type="InterPro" id="IPR016130">
    <property type="entry name" value="Tyr_Pase_AS"/>
</dbReference>
<dbReference type="GO" id="GO:0005829">
    <property type="term" value="C:cytosol"/>
    <property type="evidence" value="ECO:0007669"/>
    <property type="project" value="TreeGrafter"/>
</dbReference>
<dbReference type="AlphaFoldDB" id="A0A9P9Y9I8"/>
<evidence type="ECO:0000259" key="7">
    <source>
        <dbReference type="PROSITE" id="PS50056"/>
    </source>
</evidence>
<dbReference type="PROSITE" id="PS50054">
    <property type="entry name" value="TYR_PHOSPHATASE_DUAL"/>
    <property type="match status" value="1"/>
</dbReference>
<dbReference type="EMBL" id="JAGIXG020000001">
    <property type="protein sequence ID" value="KAI6785800.1"/>
    <property type="molecule type" value="Genomic_DNA"/>
</dbReference>
<reference evidence="8" key="2">
    <citation type="submission" date="2022-07" db="EMBL/GenBank/DDBJ databases">
        <authorList>
            <person name="Goncalves M.F.M."/>
            <person name="Hilario S."/>
            <person name="Van De Peer Y."/>
            <person name="Esteves A.C."/>
            <person name="Alves A."/>
        </authorList>
    </citation>
    <scope>NUCLEOTIDE SEQUENCE</scope>
    <source>
        <strain evidence="8">MUM 19.33</strain>
    </source>
</reference>
<dbReference type="PANTHER" id="PTHR10159:SF519">
    <property type="entry name" value="DUAL SPECIFICITY PROTEIN PHOSPHATASE MPK3"/>
    <property type="match status" value="1"/>
</dbReference>
<accession>A0A9P9Y9I8</accession>
<dbReference type="Pfam" id="PF00782">
    <property type="entry name" value="DSPc"/>
    <property type="match status" value="1"/>
</dbReference>
<dbReference type="OrthoDB" id="426001at2759"/>
<dbReference type="GO" id="GO:0005634">
    <property type="term" value="C:nucleus"/>
    <property type="evidence" value="ECO:0007669"/>
    <property type="project" value="TreeGrafter"/>
</dbReference>
<feature type="domain" description="Tyrosine specific protein phosphatases" evidence="7">
    <location>
        <begin position="446"/>
        <end position="503"/>
    </location>
</feature>
<dbReference type="Proteomes" id="UP001055219">
    <property type="component" value="Unassembled WGS sequence"/>
</dbReference>
<name>A0A9P9Y9I8_9HYPO</name>
<proteinExistence type="inferred from homology"/>
<feature type="compositionally biased region" description="Basic and acidic residues" evidence="5">
    <location>
        <begin position="558"/>
        <end position="575"/>
    </location>
</feature>
<feature type="region of interest" description="Disordered" evidence="5">
    <location>
        <begin position="687"/>
        <end position="707"/>
    </location>
</feature>
<evidence type="ECO:0000256" key="3">
    <source>
        <dbReference type="ARBA" id="ARBA00022801"/>
    </source>
</evidence>
<evidence type="ECO:0000313" key="8">
    <source>
        <dbReference type="EMBL" id="KAI6785800.1"/>
    </source>
</evidence>
<dbReference type="GO" id="GO:0017017">
    <property type="term" value="F:MAP kinase tyrosine/serine/threonine phosphatase activity"/>
    <property type="evidence" value="ECO:0007669"/>
    <property type="project" value="TreeGrafter"/>
</dbReference>
<dbReference type="Gene3D" id="3.90.190.10">
    <property type="entry name" value="Protein tyrosine phosphatase superfamily"/>
    <property type="match status" value="1"/>
</dbReference>
<reference evidence="8" key="1">
    <citation type="journal article" date="2021" name="J Fungi (Basel)">
        <title>Genomic and Metabolomic Analyses of the Marine Fungus Emericellopsis cladophorae: Insights into Saltwater Adaptability Mechanisms and Its Biosynthetic Potential.</title>
        <authorList>
            <person name="Goncalves M.F.M."/>
            <person name="Hilario S."/>
            <person name="Van de Peer Y."/>
            <person name="Esteves A.C."/>
            <person name="Alves A."/>
        </authorList>
    </citation>
    <scope>NUCLEOTIDE SEQUENCE</scope>
    <source>
        <strain evidence="8">MUM 19.33</strain>
    </source>
</reference>
<keyword evidence="3" id="KW-0378">Hydrolase</keyword>
<dbReference type="CDD" id="cd14521">
    <property type="entry name" value="DSP_fungal_SDP1-like"/>
    <property type="match status" value="1"/>
</dbReference>
<comment type="caution">
    <text evidence="8">The sequence shown here is derived from an EMBL/GenBank/DDBJ whole genome shotgun (WGS) entry which is preliminary data.</text>
</comment>
<feature type="compositionally biased region" description="Low complexity" evidence="5">
    <location>
        <begin position="83"/>
        <end position="116"/>
    </location>
</feature>
<dbReference type="EC" id="3.1.3.48" evidence="2"/>
<feature type="region of interest" description="Disordered" evidence="5">
    <location>
        <begin position="556"/>
        <end position="607"/>
    </location>
</feature>
<feature type="compositionally biased region" description="Pro residues" evidence="5">
    <location>
        <begin position="693"/>
        <end position="707"/>
    </location>
</feature>
<dbReference type="SMART" id="SM00195">
    <property type="entry name" value="DSPc"/>
    <property type="match status" value="1"/>
</dbReference>
<dbReference type="PANTHER" id="PTHR10159">
    <property type="entry name" value="DUAL SPECIFICITY PROTEIN PHOSPHATASE"/>
    <property type="match status" value="1"/>
</dbReference>
<evidence type="ECO:0000259" key="6">
    <source>
        <dbReference type="PROSITE" id="PS50054"/>
    </source>
</evidence>
<dbReference type="InterPro" id="IPR000387">
    <property type="entry name" value="Tyr_Pase_dom"/>
</dbReference>
<evidence type="ECO:0000256" key="5">
    <source>
        <dbReference type="SAM" id="MobiDB-lite"/>
    </source>
</evidence>
<feature type="region of interest" description="Disordered" evidence="5">
    <location>
        <begin position="775"/>
        <end position="808"/>
    </location>
</feature>
<dbReference type="RefSeq" id="XP_051366656.1">
    <property type="nucleotide sequence ID" value="XM_051504219.1"/>
</dbReference>
<protein>
    <recommendedName>
        <fullName evidence="2">protein-tyrosine-phosphatase</fullName>
        <ecNumber evidence="2">3.1.3.48</ecNumber>
    </recommendedName>
</protein>
<dbReference type="SUPFAM" id="SSF52799">
    <property type="entry name" value="(Phosphotyrosine protein) phosphatases II"/>
    <property type="match status" value="1"/>
</dbReference>
<evidence type="ECO:0000256" key="4">
    <source>
        <dbReference type="ARBA" id="ARBA00022912"/>
    </source>
</evidence>
<dbReference type="GeneID" id="75832617"/>
<evidence type="ECO:0000256" key="2">
    <source>
        <dbReference type="ARBA" id="ARBA00013064"/>
    </source>
</evidence>
<feature type="region of interest" description="Disordered" evidence="5">
    <location>
        <begin position="45"/>
        <end position="157"/>
    </location>
</feature>
<dbReference type="GO" id="GO:0033550">
    <property type="term" value="F:MAP kinase tyrosine phosphatase activity"/>
    <property type="evidence" value="ECO:0007669"/>
    <property type="project" value="TreeGrafter"/>
</dbReference>
<sequence length="808" mass="87853">MPSTAARRYHEDQIPPFMSVFDLDAETMADRDTVTVVDPRAMDGYSKQPLLHAPQQLGHGLVPTDRSHKHNDSSSTQMSESADSSPTTTLSTTDSSPLSDPSPSSSPDSPVTLVPLNNYPATSFGAPAARLEPATTLKPPEPNTLVRPMTSPSPRRARNMKGLSIQPPSLGNAAGPVATAATNNTMGAEPPSPSFIKPKIPGMKRKPSMLSLKTNTSDLMGRPIPEVPPSPGMGPILQRRALKHSTSSPHMLTTIKSASFGPAGGMTLPNMLCRNENGLSEVLRPMKTSMQTTFDTTIKEESSPIKSQVAHRMDAEPYHEKVNNEDQKTPGYPNGPIAIYGDDVYLYLEPTAEEAARFDVVFNVAKEVPNPFEAEAAKKRQSFVQSSAVESPVPDTALTNASFATAFEFQPVNDGSHDTPTTPKANPWKMPEYVHMPWDHNTDIAPDLMQLCKKIEDRTREGKKVLIHCQQGASRSASLIIAYGLYRQPNLTVNDAYYAAQKKSQWISPNMKLMYSLQDFHKEVSKKLPLGPTRAGKGRSPTKHRLTLSADAIGLPMKEPRTAPLPREKDREARCQHLSPIDTRRRGNSMPGTQDVSPGPASAPPNYSWPDDMVPTPVEEAAFPVPALQVSELPQRPKQLELAAPPKVSFEPPPTPGFGAPGGFAFQNKTFPRFSNMARLSQQPAEMDWQEPCAPPTRAPPAPPPPATYGSIDQTMTSPPDLPVDDAILSPRAETMTKNPLHDFPASASGMQFVETPPTPKEGLFSPRVTCFPRDPMVPFGRPPQVADPRSPPTVGEAPIVRSIDDIL</sequence>
<dbReference type="PROSITE" id="PS00383">
    <property type="entry name" value="TYR_PHOSPHATASE_1"/>
    <property type="match status" value="1"/>
</dbReference>
<dbReference type="InterPro" id="IPR029021">
    <property type="entry name" value="Prot-tyrosine_phosphatase-like"/>
</dbReference>
<feature type="region of interest" description="Disordered" evidence="5">
    <location>
        <begin position="183"/>
        <end position="206"/>
    </location>
</feature>
<feature type="domain" description="Tyrosine-protein phosphatase" evidence="6">
    <location>
        <begin position="335"/>
        <end position="526"/>
    </location>
</feature>
<evidence type="ECO:0000256" key="1">
    <source>
        <dbReference type="ARBA" id="ARBA00008601"/>
    </source>
</evidence>
<organism evidence="8 9">
    <name type="scientific">Emericellopsis cladophorae</name>
    <dbReference type="NCBI Taxonomy" id="2686198"/>
    <lineage>
        <taxon>Eukaryota</taxon>
        <taxon>Fungi</taxon>
        <taxon>Dikarya</taxon>
        <taxon>Ascomycota</taxon>
        <taxon>Pezizomycotina</taxon>
        <taxon>Sordariomycetes</taxon>
        <taxon>Hypocreomycetidae</taxon>
        <taxon>Hypocreales</taxon>
        <taxon>Bionectriaceae</taxon>
        <taxon>Emericellopsis</taxon>
    </lineage>
</organism>
<comment type="similarity">
    <text evidence="1">Belongs to the protein-tyrosine phosphatase family. Non-receptor class dual specificity subfamily.</text>
</comment>
<evidence type="ECO:0000313" key="9">
    <source>
        <dbReference type="Proteomes" id="UP001055219"/>
    </source>
</evidence>
<gene>
    <name evidence="8" type="ORF">J7T54_006139</name>
</gene>
<dbReference type="GO" id="GO:0008330">
    <property type="term" value="F:protein tyrosine/threonine phosphatase activity"/>
    <property type="evidence" value="ECO:0007669"/>
    <property type="project" value="TreeGrafter"/>
</dbReference>
<dbReference type="InterPro" id="IPR000340">
    <property type="entry name" value="Dual-sp_phosphatase_cat-dom"/>
</dbReference>
<feature type="compositionally biased region" description="Polar residues" evidence="5">
    <location>
        <begin position="73"/>
        <end position="82"/>
    </location>
</feature>
<keyword evidence="4" id="KW-0904">Protein phosphatase</keyword>
<dbReference type="PROSITE" id="PS50056">
    <property type="entry name" value="TYR_PHOSPHATASE_2"/>
    <property type="match status" value="1"/>
</dbReference>
<dbReference type="GO" id="GO:0043409">
    <property type="term" value="P:negative regulation of MAPK cascade"/>
    <property type="evidence" value="ECO:0007669"/>
    <property type="project" value="TreeGrafter"/>
</dbReference>